<dbReference type="EMBL" id="LGRX02026020">
    <property type="protein sequence ID" value="KAK3251486.1"/>
    <property type="molecule type" value="Genomic_DNA"/>
</dbReference>
<dbReference type="AlphaFoldDB" id="A0AAE0CAL9"/>
<dbReference type="Proteomes" id="UP001190700">
    <property type="component" value="Unassembled WGS sequence"/>
</dbReference>
<gene>
    <name evidence="3" type="ORF">CYMTET_39176</name>
</gene>
<evidence type="ECO:0000313" key="3">
    <source>
        <dbReference type="EMBL" id="KAK3251486.1"/>
    </source>
</evidence>
<organism evidence="3 4">
    <name type="scientific">Cymbomonas tetramitiformis</name>
    <dbReference type="NCBI Taxonomy" id="36881"/>
    <lineage>
        <taxon>Eukaryota</taxon>
        <taxon>Viridiplantae</taxon>
        <taxon>Chlorophyta</taxon>
        <taxon>Pyramimonadophyceae</taxon>
        <taxon>Pyramimonadales</taxon>
        <taxon>Pyramimonadaceae</taxon>
        <taxon>Cymbomonas</taxon>
    </lineage>
</organism>
<keyword evidence="2" id="KW-1133">Transmembrane helix</keyword>
<evidence type="ECO:0000256" key="1">
    <source>
        <dbReference type="SAM" id="MobiDB-lite"/>
    </source>
</evidence>
<feature type="transmembrane region" description="Helical" evidence="2">
    <location>
        <begin position="109"/>
        <end position="131"/>
    </location>
</feature>
<name>A0AAE0CAL9_9CHLO</name>
<feature type="region of interest" description="Disordered" evidence="1">
    <location>
        <begin position="440"/>
        <end position="467"/>
    </location>
</feature>
<feature type="transmembrane region" description="Helical" evidence="2">
    <location>
        <begin position="41"/>
        <end position="57"/>
    </location>
</feature>
<evidence type="ECO:0000256" key="2">
    <source>
        <dbReference type="SAM" id="Phobius"/>
    </source>
</evidence>
<comment type="caution">
    <text evidence="3">The sequence shown here is derived from an EMBL/GenBank/DDBJ whole genome shotgun (WGS) entry which is preliminary data.</text>
</comment>
<keyword evidence="2" id="KW-0812">Transmembrane</keyword>
<feature type="transmembrane region" description="Helical" evidence="2">
    <location>
        <begin position="183"/>
        <end position="203"/>
    </location>
</feature>
<feature type="region of interest" description="Disordered" evidence="1">
    <location>
        <begin position="375"/>
        <end position="398"/>
    </location>
</feature>
<sequence length="569" mass="64405">METNWDDVARVTSKAFCIFLLIASGIGLVVNVILRRSGRGHLGVHIIHFLYSSAYVWEAWFTLNTPYSVTVSQLAHYLYVCALVTVLCVWTNLVMPSTCRVRNKRKRRAVLIMVAYFNFQVVYVCLLWNHVKKKDRKFFGSSDFRFDLFEECYPRKDSETGNWKVEFPCDLEYFFIEKIVRGALWMLLAVSYFAVGIGTFRSLSRIIQSHIRPDTPDSSFNYANYRNPIRRLFEYIKFNHVLLQLPAIFTFSAVCMLVVGSRWLAEGILYVKNDDITLSPLMGSFMRMALYLFLHYVVEICPAVMVLVIMWRANQIEVDGAISLHDEHDHHRARGLLEPLNIHVHPASNVISDAYLTISDTYEPPYEPPVAVSFAQEDRSERRHAPSAHEASSNGMGLSTFEQAMTSPAEDGKRPLTPRTLEEVQEIEARGLLGFGEEEEEVAELDEVHAQSPPINRERSGGSVDLNSDTAGILFIRQEDEEGSTSQKQGSPGFEAASAHETSRLRPAYSLQTSSLQSSSLQSSVSGLLSAAGSNREFSTKEEQIQKTNRVVVSSQLNGLHFFDELVIR</sequence>
<keyword evidence="2" id="KW-0472">Membrane</keyword>
<feature type="transmembrane region" description="Helical" evidence="2">
    <location>
        <begin position="77"/>
        <end position="97"/>
    </location>
</feature>
<feature type="transmembrane region" description="Helical" evidence="2">
    <location>
        <begin position="285"/>
        <end position="309"/>
    </location>
</feature>
<proteinExistence type="predicted"/>
<accession>A0AAE0CAL9</accession>
<feature type="region of interest" description="Disordered" evidence="1">
    <location>
        <begin position="480"/>
        <end position="502"/>
    </location>
</feature>
<keyword evidence="4" id="KW-1185">Reference proteome</keyword>
<reference evidence="3 4" key="1">
    <citation type="journal article" date="2015" name="Genome Biol. Evol.">
        <title>Comparative Genomics of a Bacterivorous Green Alga Reveals Evolutionary Causalities and Consequences of Phago-Mixotrophic Mode of Nutrition.</title>
        <authorList>
            <person name="Burns J.A."/>
            <person name="Paasch A."/>
            <person name="Narechania A."/>
            <person name="Kim E."/>
        </authorList>
    </citation>
    <scope>NUCLEOTIDE SEQUENCE [LARGE SCALE GENOMIC DNA]</scope>
    <source>
        <strain evidence="3 4">PLY_AMNH</strain>
    </source>
</reference>
<protein>
    <submittedName>
        <fullName evidence="3">Uncharacterized protein</fullName>
    </submittedName>
</protein>
<evidence type="ECO:0000313" key="4">
    <source>
        <dbReference type="Proteomes" id="UP001190700"/>
    </source>
</evidence>
<feature type="non-terminal residue" evidence="3">
    <location>
        <position position="569"/>
    </location>
</feature>
<feature type="transmembrane region" description="Helical" evidence="2">
    <location>
        <begin position="241"/>
        <end position="265"/>
    </location>
</feature>
<feature type="transmembrane region" description="Helical" evidence="2">
    <location>
        <begin position="12"/>
        <end position="34"/>
    </location>
</feature>